<comment type="function">
    <text evidence="6">Necessary for efficient RNA polymerase transcription elongation past template-encoded arresting sites. The arresting sites in DNA have the property of trapping a certain fraction of elongating RNA polymerases that pass through, resulting in locked ternary complexes. Cleavage of the nascent transcript by cleavage factors such as GreA or GreB allows the resumption of elongation from the new 3'terminus. GreA releases sequences of 2 to 3 nucleotides.</text>
</comment>
<name>A0AAE0RZJ0_9BIVA</name>
<dbReference type="GO" id="GO:0070063">
    <property type="term" value="F:RNA polymerase binding"/>
    <property type="evidence" value="ECO:0007669"/>
    <property type="project" value="InterPro"/>
</dbReference>
<dbReference type="NCBIfam" id="NF001261">
    <property type="entry name" value="PRK00226.1-2"/>
    <property type="match status" value="1"/>
</dbReference>
<evidence type="ECO:0000256" key="2">
    <source>
        <dbReference type="ARBA" id="ARBA00013729"/>
    </source>
</evidence>
<dbReference type="PANTHER" id="PTHR30437">
    <property type="entry name" value="TRANSCRIPTION ELONGATION FACTOR GREA"/>
    <property type="match status" value="1"/>
</dbReference>
<evidence type="ECO:0000256" key="7">
    <source>
        <dbReference type="ARBA" id="ARBA00030776"/>
    </source>
</evidence>
<comment type="caution">
    <text evidence="10">The sequence shown here is derived from an EMBL/GenBank/DDBJ whole genome shotgun (WGS) entry which is preliminary data.</text>
</comment>
<reference evidence="10" key="2">
    <citation type="journal article" date="2021" name="Genome Biol. Evol.">
        <title>Developing a high-quality reference genome for a parasitic bivalve with doubly uniparental inheritance (Bivalvia: Unionida).</title>
        <authorList>
            <person name="Smith C.H."/>
        </authorList>
    </citation>
    <scope>NUCLEOTIDE SEQUENCE</scope>
    <source>
        <strain evidence="10">CHS0354</strain>
        <tissue evidence="10">Mantle</tissue>
    </source>
</reference>
<dbReference type="InterPro" id="IPR028624">
    <property type="entry name" value="Tscrpt_elong_fac_GreA/B"/>
</dbReference>
<gene>
    <name evidence="10" type="ORF">CHS0354_024038</name>
</gene>
<dbReference type="SUPFAM" id="SSF54534">
    <property type="entry name" value="FKBP-like"/>
    <property type="match status" value="1"/>
</dbReference>
<keyword evidence="4" id="KW-0238">DNA-binding</keyword>
<dbReference type="Proteomes" id="UP001195483">
    <property type="component" value="Unassembled WGS sequence"/>
</dbReference>
<dbReference type="NCBIfam" id="TIGR01462">
    <property type="entry name" value="greA"/>
    <property type="match status" value="1"/>
</dbReference>
<organism evidence="10 11">
    <name type="scientific">Potamilus streckersoni</name>
    <dbReference type="NCBI Taxonomy" id="2493646"/>
    <lineage>
        <taxon>Eukaryota</taxon>
        <taxon>Metazoa</taxon>
        <taxon>Spiralia</taxon>
        <taxon>Lophotrochozoa</taxon>
        <taxon>Mollusca</taxon>
        <taxon>Bivalvia</taxon>
        <taxon>Autobranchia</taxon>
        <taxon>Heteroconchia</taxon>
        <taxon>Palaeoheterodonta</taxon>
        <taxon>Unionida</taxon>
        <taxon>Unionoidea</taxon>
        <taxon>Unionidae</taxon>
        <taxon>Ambleminae</taxon>
        <taxon>Lampsilini</taxon>
        <taxon>Potamilus</taxon>
    </lineage>
</organism>
<dbReference type="InterPro" id="IPR022691">
    <property type="entry name" value="Tscrpt_elong_fac_GreA/B_N"/>
</dbReference>
<dbReference type="HAMAP" id="MF_00105">
    <property type="entry name" value="GreA_GreB"/>
    <property type="match status" value="1"/>
</dbReference>
<evidence type="ECO:0000259" key="8">
    <source>
        <dbReference type="Pfam" id="PF01272"/>
    </source>
</evidence>
<reference evidence="10" key="1">
    <citation type="journal article" date="2021" name="Genome Biol. Evol.">
        <title>A High-Quality Reference Genome for a Parasitic Bivalve with Doubly Uniparental Inheritance (Bivalvia: Unionida).</title>
        <authorList>
            <person name="Smith C.H."/>
        </authorList>
    </citation>
    <scope>NUCLEOTIDE SEQUENCE</scope>
    <source>
        <strain evidence="10">CHS0354</strain>
    </source>
</reference>
<dbReference type="InterPro" id="IPR001437">
    <property type="entry name" value="Tscrpt_elong_fac_GreA/B_C"/>
</dbReference>
<dbReference type="GO" id="GO:0006354">
    <property type="term" value="P:DNA-templated transcription elongation"/>
    <property type="evidence" value="ECO:0007669"/>
    <property type="project" value="TreeGrafter"/>
</dbReference>
<evidence type="ECO:0000259" key="9">
    <source>
        <dbReference type="Pfam" id="PF03449"/>
    </source>
</evidence>
<dbReference type="AlphaFoldDB" id="A0AAE0RZJ0"/>
<dbReference type="EMBL" id="JAEAOA010001427">
    <property type="protein sequence ID" value="KAK3582491.1"/>
    <property type="molecule type" value="Genomic_DNA"/>
</dbReference>
<dbReference type="InterPro" id="IPR036953">
    <property type="entry name" value="GreA/GreB_C_sf"/>
</dbReference>
<dbReference type="FunFam" id="1.10.287.180:FF:000001">
    <property type="entry name" value="Transcription elongation factor GreA"/>
    <property type="match status" value="1"/>
</dbReference>
<keyword evidence="5" id="KW-0804">Transcription</keyword>
<dbReference type="PANTHER" id="PTHR30437:SF4">
    <property type="entry name" value="TRANSCRIPTION ELONGATION FACTOR GREA"/>
    <property type="match status" value="1"/>
</dbReference>
<keyword evidence="3" id="KW-0805">Transcription regulation</keyword>
<dbReference type="GO" id="GO:0003677">
    <property type="term" value="F:DNA binding"/>
    <property type="evidence" value="ECO:0007669"/>
    <property type="project" value="UniProtKB-KW"/>
</dbReference>
<dbReference type="InterPro" id="IPR006359">
    <property type="entry name" value="Tscrpt_elong_fac_GreA"/>
</dbReference>
<dbReference type="FunFam" id="3.10.50.30:FF:000001">
    <property type="entry name" value="Transcription elongation factor GreA"/>
    <property type="match status" value="1"/>
</dbReference>
<accession>A0AAE0RZJ0</accession>
<dbReference type="InterPro" id="IPR023459">
    <property type="entry name" value="Tscrpt_elong_fac_GreA/B_fam"/>
</dbReference>
<proteinExistence type="inferred from homology"/>
<evidence type="ECO:0000313" key="10">
    <source>
        <dbReference type="EMBL" id="KAK3582491.1"/>
    </source>
</evidence>
<evidence type="ECO:0000256" key="3">
    <source>
        <dbReference type="ARBA" id="ARBA00023015"/>
    </source>
</evidence>
<dbReference type="InterPro" id="IPR018151">
    <property type="entry name" value="TF_GreA/GreB_CS"/>
</dbReference>
<dbReference type="InterPro" id="IPR036805">
    <property type="entry name" value="Tscrpt_elong_fac_GreA/B_N_sf"/>
</dbReference>
<evidence type="ECO:0000256" key="5">
    <source>
        <dbReference type="ARBA" id="ARBA00023163"/>
    </source>
</evidence>
<sequence>MSDIKYLTPLGYKKLKDDLDFLVNEERARVLQKIAEARSHGDLSENAEYDAAKEEQSQLEIRISNLQTVLSAAKIIEAGSVKTDKVYILTKVALEDVKTKEKVNYQLVSSEEADLEQGKISVQSPIGKSLLGKSLGDKVDVVTPGGGKTFQILSISSK</sequence>
<feature type="domain" description="Transcription elongation factor GreA/GreB N-terminal" evidence="9">
    <location>
        <begin position="6"/>
        <end position="75"/>
    </location>
</feature>
<dbReference type="SUPFAM" id="SSF46557">
    <property type="entry name" value="GreA transcript cleavage protein, N-terminal domain"/>
    <property type="match status" value="1"/>
</dbReference>
<keyword evidence="11" id="KW-1185">Reference proteome</keyword>
<evidence type="ECO:0000256" key="6">
    <source>
        <dbReference type="ARBA" id="ARBA00024916"/>
    </source>
</evidence>
<comment type="similarity">
    <text evidence="1">Belongs to the GreA/GreB family.</text>
</comment>
<dbReference type="GO" id="GO:0032784">
    <property type="term" value="P:regulation of DNA-templated transcription elongation"/>
    <property type="evidence" value="ECO:0007669"/>
    <property type="project" value="InterPro"/>
</dbReference>
<dbReference type="PIRSF" id="PIRSF006092">
    <property type="entry name" value="GreA_GreB"/>
    <property type="match status" value="1"/>
</dbReference>
<dbReference type="Pfam" id="PF03449">
    <property type="entry name" value="GreA_GreB_N"/>
    <property type="match status" value="1"/>
</dbReference>
<dbReference type="Gene3D" id="1.10.287.180">
    <property type="entry name" value="Transcription elongation factor, GreA/GreB, N-terminal domain"/>
    <property type="match status" value="1"/>
</dbReference>
<dbReference type="PROSITE" id="PS00830">
    <property type="entry name" value="GREAB_2"/>
    <property type="match status" value="1"/>
</dbReference>
<evidence type="ECO:0000313" key="11">
    <source>
        <dbReference type="Proteomes" id="UP001195483"/>
    </source>
</evidence>
<dbReference type="Gene3D" id="3.10.50.30">
    <property type="entry name" value="Transcription elongation factor, GreA/GreB, C-terminal domain"/>
    <property type="match status" value="1"/>
</dbReference>
<evidence type="ECO:0000256" key="1">
    <source>
        <dbReference type="ARBA" id="ARBA00008213"/>
    </source>
</evidence>
<dbReference type="NCBIfam" id="NF001263">
    <property type="entry name" value="PRK00226.1-4"/>
    <property type="match status" value="1"/>
</dbReference>
<protein>
    <recommendedName>
        <fullName evidence="2">Transcription elongation factor GreA</fullName>
    </recommendedName>
    <alternativeName>
        <fullName evidence="7">Transcript cleavage factor GreA</fullName>
    </alternativeName>
</protein>
<evidence type="ECO:0000256" key="4">
    <source>
        <dbReference type="ARBA" id="ARBA00023125"/>
    </source>
</evidence>
<feature type="domain" description="Transcription elongation factor GreA/GreB C-terminal" evidence="8">
    <location>
        <begin position="83"/>
        <end position="156"/>
    </location>
</feature>
<dbReference type="Pfam" id="PF01272">
    <property type="entry name" value="GreA_GreB"/>
    <property type="match status" value="1"/>
</dbReference>
<reference evidence="10" key="3">
    <citation type="submission" date="2023-05" db="EMBL/GenBank/DDBJ databases">
        <authorList>
            <person name="Smith C.H."/>
        </authorList>
    </citation>
    <scope>NUCLEOTIDE SEQUENCE</scope>
    <source>
        <strain evidence="10">CHS0354</strain>
        <tissue evidence="10">Mantle</tissue>
    </source>
</reference>